<reference evidence="2" key="1">
    <citation type="submission" date="2023-02" db="EMBL/GenBank/DDBJ databases">
        <title>Genome of toxic invasive species Heracleum sosnowskyi carries increased number of genes despite the absence of recent whole-genome duplications.</title>
        <authorList>
            <person name="Schelkunov M."/>
            <person name="Shtratnikova V."/>
            <person name="Makarenko M."/>
            <person name="Klepikova A."/>
            <person name="Omelchenko D."/>
            <person name="Novikova G."/>
            <person name="Obukhova E."/>
            <person name="Bogdanov V."/>
            <person name="Penin A."/>
            <person name="Logacheva M."/>
        </authorList>
    </citation>
    <scope>NUCLEOTIDE SEQUENCE</scope>
    <source>
        <strain evidence="2">Hsosn_3</strain>
        <tissue evidence="2">Leaf</tissue>
    </source>
</reference>
<dbReference type="Pfam" id="PF25042">
    <property type="entry name" value="DUF7787"/>
    <property type="match status" value="1"/>
</dbReference>
<keyword evidence="3" id="KW-1185">Reference proteome</keyword>
<dbReference type="AlphaFoldDB" id="A0AAD8MBH3"/>
<protein>
    <recommendedName>
        <fullName evidence="1">DUF7787 domain-containing protein</fullName>
    </recommendedName>
</protein>
<dbReference type="PANTHER" id="PTHR35096">
    <property type="entry name" value="BNAA08G28570D PROTEIN"/>
    <property type="match status" value="1"/>
</dbReference>
<feature type="domain" description="DUF7787" evidence="1">
    <location>
        <begin position="19"/>
        <end position="76"/>
    </location>
</feature>
<gene>
    <name evidence="2" type="ORF">POM88_042283</name>
</gene>
<dbReference type="InterPro" id="IPR056689">
    <property type="entry name" value="DUF7787"/>
</dbReference>
<dbReference type="PANTHER" id="PTHR35096:SF8">
    <property type="entry name" value="OS03G0308600 PROTEIN"/>
    <property type="match status" value="1"/>
</dbReference>
<name>A0AAD8MBH3_9APIA</name>
<sequence length="225" mass="25026">MEMELQCCGEFEAGSRKYKSKPLTIQKYLDFCVNHKHSDLTADHLRKIISIHGLKSLHKVKKEVLIDAVDSIKLMDLTRSTINDDNVSSYAFINSQEAIKDLICLNWIECSVTSFKTLNYDLISLQSVSTFGLKSLSTKKKRTKMIRSKEGIQPVCSLTSGDQCSVAKGNTADCAAADYLSSSSLLLEEGEERPRHKRQASGRLEEKSVGFCGISIPELNLIQTG</sequence>
<dbReference type="EMBL" id="JAUIZM010000009">
    <property type="protein sequence ID" value="KAK1366722.1"/>
    <property type="molecule type" value="Genomic_DNA"/>
</dbReference>
<comment type="caution">
    <text evidence="2">The sequence shown here is derived from an EMBL/GenBank/DDBJ whole genome shotgun (WGS) entry which is preliminary data.</text>
</comment>
<dbReference type="Proteomes" id="UP001237642">
    <property type="component" value="Unassembled WGS sequence"/>
</dbReference>
<accession>A0AAD8MBH3</accession>
<organism evidence="2 3">
    <name type="scientific">Heracleum sosnowskyi</name>
    <dbReference type="NCBI Taxonomy" id="360622"/>
    <lineage>
        <taxon>Eukaryota</taxon>
        <taxon>Viridiplantae</taxon>
        <taxon>Streptophyta</taxon>
        <taxon>Embryophyta</taxon>
        <taxon>Tracheophyta</taxon>
        <taxon>Spermatophyta</taxon>
        <taxon>Magnoliopsida</taxon>
        <taxon>eudicotyledons</taxon>
        <taxon>Gunneridae</taxon>
        <taxon>Pentapetalae</taxon>
        <taxon>asterids</taxon>
        <taxon>campanulids</taxon>
        <taxon>Apiales</taxon>
        <taxon>Apiaceae</taxon>
        <taxon>Apioideae</taxon>
        <taxon>apioid superclade</taxon>
        <taxon>Tordylieae</taxon>
        <taxon>Tordyliinae</taxon>
        <taxon>Heracleum</taxon>
    </lineage>
</organism>
<proteinExistence type="predicted"/>
<reference evidence="2" key="2">
    <citation type="submission" date="2023-05" db="EMBL/GenBank/DDBJ databases">
        <authorList>
            <person name="Schelkunov M.I."/>
        </authorList>
    </citation>
    <scope>NUCLEOTIDE SEQUENCE</scope>
    <source>
        <strain evidence="2">Hsosn_3</strain>
        <tissue evidence="2">Leaf</tissue>
    </source>
</reference>
<evidence type="ECO:0000313" key="3">
    <source>
        <dbReference type="Proteomes" id="UP001237642"/>
    </source>
</evidence>
<evidence type="ECO:0000259" key="1">
    <source>
        <dbReference type="Pfam" id="PF25042"/>
    </source>
</evidence>
<evidence type="ECO:0000313" key="2">
    <source>
        <dbReference type="EMBL" id="KAK1366722.1"/>
    </source>
</evidence>